<keyword evidence="3" id="KW-1185">Reference proteome</keyword>
<dbReference type="PANTHER" id="PTHR47331:SF2">
    <property type="match status" value="1"/>
</dbReference>
<dbReference type="Proteomes" id="UP000005408">
    <property type="component" value="Unassembled WGS sequence"/>
</dbReference>
<proteinExistence type="predicted"/>
<dbReference type="PANTHER" id="PTHR47331">
    <property type="entry name" value="PHD-TYPE DOMAIN-CONTAINING PROTEIN"/>
    <property type="match status" value="1"/>
</dbReference>
<protein>
    <recommendedName>
        <fullName evidence="1">DUF5641 domain-containing protein</fullName>
    </recommendedName>
</protein>
<dbReference type="AlphaFoldDB" id="A0A8W8NGB0"/>
<sequence>MLDTWLTGPEQFCSKDLTEIGPEVDYPLVSPGEDKDIRPEVSAFKADLSENPTPMEDRFAKFSSWDSLLSALSTLRHVSASYRGSNDCTGWHLCQNTKHESELKDMEHFILRCVQRQAFKAELEAIEGKHNLPRNSRIQDLSPYIDDVGLLRVGGRLNNLQGSGLASLNPVIVPNGHVATLLWRATYLESLQRRRKWCSSKQNLKTGDIVLLREKDVHRNMWPLGIVERPIESNDKLVRKAVIRVVKDGKVTTYTRPIAEMVLLLE</sequence>
<dbReference type="InterPro" id="IPR040676">
    <property type="entry name" value="DUF5641"/>
</dbReference>
<dbReference type="Pfam" id="PF18701">
    <property type="entry name" value="DUF5641"/>
    <property type="match status" value="1"/>
</dbReference>
<feature type="domain" description="DUF5641" evidence="1">
    <location>
        <begin position="183"/>
        <end position="264"/>
    </location>
</feature>
<organism evidence="2 3">
    <name type="scientific">Magallana gigas</name>
    <name type="common">Pacific oyster</name>
    <name type="synonym">Crassostrea gigas</name>
    <dbReference type="NCBI Taxonomy" id="29159"/>
    <lineage>
        <taxon>Eukaryota</taxon>
        <taxon>Metazoa</taxon>
        <taxon>Spiralia</taxon>
        <taxon>Lophotrochozoa</taxon>
        <taxon>Mollusca</taxon>
        <taxon>Bivalvia</taxon>
        <taxon>Autobranchia</taxon>
        <taxon>Pteriomorphia</taxon>
        <taxon>Ostreida</taxon>
        <taxon>Ostreoidea</taxon>
        <taxon>Ostreidae</taxon>
        <taxon>Magallana</taxon>
    </lineage>
</organism>
<accession>A0A8W8NGB0</accession>
<name>A0A8W8NGB0_MAGGI</name>
<reference evidence="2" key="1">
    <citation type="submission" date="2022-08" db="UniProtKB">
        <authorList>
            <consortium name="EnsemblMetazoa"/>
        </authorList>
    </citation>
    <scope>IDENTIFICATION</scope>
    <source>
        <strain evidence="2">05x7-T-G4-1.051#20</strain>
    </source>
</reference>
<evidence type="ECO:0000259" key="1">
    <source>
        <dbReference type="Pfam" id="PF18701"/>
    </source>
</evidence>
<dbReference type="EnsemblMetazoa" id="G5160.1">
    <property type="protein sequence ID" value="G5160.1:cds"/>
    <property type="gene ID" value="G5160"/>
</dbReference>
<evidence type="ECO:0000313" key="2">
    <source>
        <dbReference type="EnsemblMetazoa" id="G5160.1:cds"/>
    </source>
</evidence>
<evidence type="ECO:0000313" key="3">
    <source>
        <dbReference type="Proteomes" id="UP000005408"/>
    </source>
</evidence>